<reference evidence="12" key="2">
    <citation type="submission" date="2025-08" db="UniProtKB">
        <authorList>
            <consortium name="RefSeq"/>
        </authorList>
    </citation>
    <scope>IDENTIFICATION</scope>
    <source>
        <tissue evidence="12">Leaf</tissue>
    </source>
</reference>
<evidence type="ECO:0000256" key="2">
    <source>
        <dbReference type="ARBA" id="ARBA00012483"/>
    </source>
</evidence>
<evidence type="ECO:0000256" key="5">
    <source>
        <dbReference type="ARBA" id="ARBA00022786"/>
    </source>
</evidence>
<dbReference type="InterPro" id="IPR001841">
    <property type="entry name" value="Znf_RING"/>
</dbReference>
<evidence type="ECO:0000313" key="11">
    <source>
        <dbReference type="Proteomes" id="UP000813463"/>
    </source>
</evidence>
<feature type="domain" description="RING-type" evidence="10">
    <location>
        <begin position="89"/>
        <end position="132"/>
    </location>
</feature>
<evidence type="ECO:0000256" key="7">
    <source>
        <dbReference type="ARBA" id="ARBA00024209"/>
    </source>
</evidence>
<proteinExistence type="inferred from homology"/>
<evidence type="ECO:0000256" key="1">
    <source>
        <dbReference type="ARBA" id="ARBA00000900"/>
    </source>
</evidence>
<gene>
    <name evidence="12" type="primary">LOC130472023</name>
</gene>
<evidence type="ECO:0000256" key="4">
    <source>
        <dbReference type="ARBA" id="ARBA00022771"/>
    </source>
</evidence>
<evidence type="ECO:0000256" key="3">
    <source>
        <dbReference type="ARBA" id="ARBA00022723"/>
    </source>
</evidence>
<keyword evidence="5" id="KW-0833">Ubl conjugation pathway</keyword>
<evidence type="ECO:0000256" key="8">
    <source>
        <dbReference type="PROSITE-ProRule" id="PRU00175"/>
    </source>
</evidence>
<keyword evidence="11" id="KW-1185">Reference proteome</keyword>
<sequence length="149" mass="17088">MSNFDKNELFYIAGVGLMLNIFLFAITLLVYLCKPRTENTDDIEALDHLHYLNVPLLQEHEATKGSRLIDLIPAMKFLQVPLSNRGNGCSICLQERYEDDEVCKVLPGCHHVFHADCIDQWLKKRQTCPVCRKIFQLVLPKNPNTCTLV</sequence>
<evidence type="ECO:0000313" key="12">
    <source>
        <dbReference type="RefSeq" id="XP_056698406.1"/>
    </source>
</evidence>
<dbReference type="PANTHER" id="PTHR14155">
    <property type="entry name" value="RING FINGER DOMAIN-CONTAINING"/>
    <property type="match status" value="1"/>
</dbReference>
<evidence type="ECO:0000259" key="10">
    <source>
        <dbReference type="PROSITE" id="PS50089"/>
    </source>
</evidence>
<evidence type="ECO:0000256" key="9">
    <source>
        <dbReference type="SAM" id="Phobius"/>
    </source>
</evidence>
<dbReference type="Pfam" id="PF13639">
    <property type="entry name" value="zf-RING_2"/>
    <property type="match status" value="1"/>
</dbReference>
<comment type="similarity">
    <text evidence="7">Belongs to the RING-type zinc finger family. ATL subfamily.</text>
</comment>
<dbReference type="EC" id="2.3.2.27" evidence="2"/>
<comment type="catalytic activity">
    <reaction evidence="1">
        <text>S-ubiquitinyl-[E2 ubiquitin-conjugating enzyme]-L-cysteine + [acceptor protein]-L-lysine = [E2 ubiquitin-conjugating enzyme]-L-cysteine + N(6)-ubiquitinyl-[acceptor protein]-L-lysine.</text>
        <dbReference type="EC" id="2.3.2.27"/>
    </reaction>
</comment>
<dbReference type="SMART" id="SM00184">
    <property type="entry name" value="RING"/>
    <property type="match status" value="1"/>
</dbReference>
<accession>A0ABM3RS04</accession>
<evidence type="ECO:0000256" key="6">
    <source>
        <dbReference type="ARBA" id="ARBA00022833"/>
    </source>
</evidence>
<keyword evidence="9" id="KW-0472">Membrane</keyword>
<keyword evidence="3" id="KW-0479">Metal-binding</keyword>
<dbReference type="Gene3D" id="3.30.40.10">
    <property type="entry name" value="Zinc/RING finger domain, C3HC4 (zinc finger)"/>
    <property type="match status" value="1"/>
</dbReference>
<dbReference type="SUPFAM" id="SSF57850">
    <property type="entry name" value="RING/U-box"/>
    <property type="match status" value="1"/>
</dbReference>
<feature type="transmembrane region" description="Helical" evidence="9">
    <location>
        <begin position="9"/>
        <end position="32"/>
    </location>
</feature>
<keyword evidence="9" id="KW-0812">Transmembrane</keyword>
<dbReference type="Proteomes" id="UP000813463">
    <property type="component" value="Chromosome 4"/>
</dbReference>
<dbReference type="InterPro" id="IPR013083">
    <property type="entry name" value="Znf_RING/FYVE/PHD"/>
</dbReference>
<dbReference type="PANTHER" id="PTHR14155:SF627">
    <property type="entry name" value="OS06G0192800 PROTEIN"/>
    <property type="match status" value="1"/>
</dbReference>
<keyword evidence="6" id="KW-0862">Zinc</keyword>
<dbReference type="PROSITE" id="PS50089">
    <property type="entry name" value="ZF_RING_2"/>
    <property type="match status" value="1"/>
</dbReference>
<dbReference type="RefSeq" id="XP_056698406.1">
    <property type="nucleotide sequence ID" value="XM_056842428.1"/>
</dbReference>
<reference evidence="11" key="1">
    <citation type="journal article" date="2021" name="Nat. Commun.">
        <title>Genomic analyses provide insights into spinach domestication and the genetic basis of agronomic traits.</title>
        <authorList>
            <person name="Cai X."/>
            <person name="Sun X."/>
            <person name="Xu C."/>
            <person name="Sun H."/>
            <person name="Wang X."/>
            <person name="Ge C."/>
            <person name="Zhang Z."/>
            <person name="Wang Q."/>
            <person name="Fei Z."/>
            <person name="Jiao C."/>
            <person name="Wang Q."/>
        </authorList>
    </citation>
    <scope>NUCLEOTIDE SEQUENCE [LARGE SCALE GENOMIC DNA]</scope>
    <source>
        <strain evidence="11">cv. Varoflay</strain>
    </source>
</reference>
<organism evidence="11 12">
    <name type="scientific">Spinacia oleracea</name>
    <name type="common">Spinach</name>
    <dbReference type="NCBI Taxonomy" id="3562"/>
    <lineage>
        <taxon>Eukaryota</taxon>
        <taxon>Viridiplantae</taxon>
        <taxon>Streptophyta</taxon>
        <taxon>Embryophyta</taxon>
        <taxon>Tracheophyta</taxon>
        <taxon>Spermatophyta</taxon>
        <taxon>Magnoliopsida</taxon>
        <taxon>eudicotyledons</taxon>
        <taxon>Gunneridae</taxon>
        <taxon>Pentapetalae</taxon>
        <taxon>Caryophyllales</taxon>
        <taxon>Chenopodiaceae</taxon>
        <taxon>Chenopodioideae</taxon>
        <taxon>Anserineae</taxon>
        <taxon>Spinacia</taxon>
    </lineage>
</organism>
<dbReference type="GeneID" id="130472023"/>
<keyword evidence="9" id="KW-1133">Transmembrane helix</keyword>
<protein>
    <recommendedName>
        <fullName evidence="2">RING-type E3 ubiquitin transferase</fullName>
        <ecNumber evidence="2">2.3.2.27</ecNumber>
    </recommendedName>
</protein>
<name>A0ABM3RS04_SPIOL</name>
<keyword evidence="4 8" id="KW-0863">Zinc-finger</keyword>
<dbReference type="InterPro" id="IPR053238">
    <property type="entry name" value="RING-H2_zinc_finger"/>
</dbReference>